<dbReference type="PANTHER" id="PTHR31157">
    <property type="entry name" value="SCP DOMAIN-CONTAINING PROTEIN"/>
    <property type="match status" value="1"/>
</dbReference>
<evidence type="ECO:0000256" key="1">
    <source>
        <dbReference type="SAM" id="SignalP"/>
    </source>
</evidence>
<keyword evidence="1" id="KW-0732">Signal</keyword>
<evidence type="ECO:0000313" key="3">
    <source>
        <dbReference type="EMBL" id="TYA74328.1"/>
    </source>
</evidence>
<comment type="caution">
    <text evidence="3">The sequence shown here is derived from an EMBL/GenBank/DDBJ whole genome shotgun (WGS) entry which is preliminary data.</text>
</comment>
<reference evidence="3 4" key="1">
    <citation type="submission" date="2019-08" db="EMBL/GenBank/DDBJ databases">
        <title>Seonamhaeicola sediminis sp. nov., isolated from marine sediment.</title>
        <authorList>
            <person name="Cao W.R."/>
        </authorList>
    </citation>
    <scope>NUCLEOTIDE SEQUENCE [LARGE SCALE GENOMIC DNA]</scope>
    <source>
        <strain evidence="3 4">B011</strain>
    </source>
</reference>
<evidence type="ECO:0000313" key="4">
    <source>
        <dbReference type="Proteomes" id="UP000323930"/>
    </source>
</evidence>
<dbReference type="OrthoDB" id="982527at2"/>
<feature type="chain" id="PRO_5023040603" evidence="1">
    <location>
        <begin position="21"/>
        <end position="168"/>
    </location>
</feature>
<dbReference type="AlphaFoldDB" id="A0A5D0HSR2"/>
<dbReference type="Pfam" id="PF00188">
    <property type="entry name" value="CAP"/>
    <property type="match status" value="1"/>
</dbReference>
<dbReference type="PANTHER" id="PTHR31157:SF1">
    <property type="entry name" value="SCP DOMAIN-CONTAINING PROTEIN"/>
    <property type="match status" value="1"/>
</dbReference>
<accession>A0A5D0HSR2</accession>
<dbReference type="EMBL" id="VSDQ01000679">
    <property type="protein sequence ID" value="TYA74328.1"/>
    <property type="molecule type" value="Genomic_DNA"/>
</dbReference>
<keyword evidence="4" id="KW-1185">Reference proteome</keyword>
<gene>
    <name evidence="3" type="ORF">FUA24_13450</name>
</gene>
<dbReference type="InterPro" id="IPR014044">
    <property type="entry name" value="CAP_dom"/>
</dbReference>
<proteinExistence type="predicted"/>
<dbReference type="Proteomes" id="UP000323930">
    <property type="component" value="Unassembled WGS sequence"/>
</dbReference>
<dbReference type="CDD" id="cd05379">
    <property type="entry name" value="CAP_bacterial"/>
    <property type="match status" value="1"/>
</dbReference>
<dbReference type="SUPFAM" id="SSF55797">
    <property type="entry name" value="PR-1-like"/>
    <property type="match status" value="1"/>
</dbReference>
<name>A0A5D0HSR2_9FLAO</name>
<evidence type="ECO:0000259" key="2">
    <source>
        <dbReference type="Pfam" id="PF00188"/>
    </source>
</evidence>
<dbReference type="Gene3D" id="3.40.33.10">
    <property type="entry name" value="CAP"/>
    <property type="match status" value="1"/>
</dbReference>
<dbReference type="InterPro" id="IPR035940">
    <property type="entry name" value="CAP_sf"/>
</dbReference>
<protein>
    <submittedName>
        <fullName evidence="3">CAP domain-containing protein</fullName>
    </submittedName>
</protein>
<dbReference type="RefSeq" id="WP_148543153.1">
    <property type="nucleotide sequence ID" value="NZ_VSDQ01000679.1"/>
</dbReference>
<feature type="domain" description="SCP" evidence="2">
    <location>
        <begin position="47"/>
        <end position="159"/>
    </location>
</feature>
<sequence length="168" mass="19000">MKTYFTKISRLILCAFIVIAAVSCSKDSSVEDDVEQLQIQSMEEEILQLVNSHRESLGYNPLRFNDLANTLAYEHTTYMISQNDISHDDFDDRADRLFDDENARGVGENVAYGQQSAQAVMTAWLNSPGHRRNIEGDFTHIGIAVIRNANGVYYFTQLFLKKPVESGV</sequence>
<dbReference type="PROSITE" id="PS51257">
    <property type="entry name" value="PROKAR_LIPOPROTEIN"/>
    <property type="match status" value="1"/>
</dbReference>
<organism evidence="3 4">
    <name type="scientific">Seonamhaeicola marinus</name>
    <dbReference type="NCBI Taxonomy" id="1912246"/>
    <lineage>
        <taxon>Bacteria</taxon>
        <taxon>Pseudomonadati</taxon>
        <taxon>Bacteroidota</taxon>
        <taxon>Flavobacteriia</taxon>
        <taxon>Flavobacteriales</taxon>
        <taxon>Flavobacteriaceae</taxon>
    </lineage>
</organism>
<feature type="signal peptide" evidence="1">
    <location>
        <begin position="1"/>
        <end position="20"/>
    </location>
</feature>